<reference evidence="3" key="1">
    <citation type="submission" date="2017-02" db="UniProtKB">
        <authorList>
            <consortium name="WormBaseParasite"/>
        </authorList>
    </citation>
    <scope>IDENTIFICATION</scope>
</reference>
<dbReference type="Proteomes" id="UP000274131">
    <property type="component" value="Unassembled WGS sequence"/>
</dbReference>
<evidence type="ECO:0000313" key="1">
    <source>
        <dbReference type="EMBL" id="VDD98090.1"/>
    </source>
</evidence>
<evidence type="ECO:0000313" key="2">
    <source>
        <dbReference type="Proteomes" id="UP000274131"/>
    </source>
</evidence>
<dbReference type="EMBL" id="UXUI01017637">
    <property type="protein sequence ID" value="VDD98090.1"/>
    <property type="molecule type" value="Genomic_DNA"/>
</dbReference>
<protein>
    <submittedName>
        <fullName evidence="1 3">Uncharacterized protein</fullName>
    </submittedName>
</protein>
<dbReference type="AlphaFoldDB" id="A0A0N4VRP5"/>
<organism evidence="3">
    <name type="scientific">Enterobius vermicularis</name>
    <name type="common">Human pinworm</name>
    <dbReference type="NCBI Taxonomy" id="51028"/>
    <lineage>
        <taxon>Eukaryota</taxon>
        <taxon>Metazoa</taxon>
        <taxon>Ecdysozoa</taxon>
        <taxon>Nematoda</taxon>
        <taxon>Chromadorea</taxon>
        <taxon>Rhabditida</taxon>
        <taxon>Spirurina</taxon>
        <taxon>Oxyuridomorpha</taxon>
        <taxon>Oxyuroidea</taxon>
        <taxon>Oxyuridae</taxon>
        <taxon>Enterobius</taxon>
    </lineage>
</organism>
<keyword evidence="2" id="KW-1185">Reference proteome</keyword>
<sequence>MNMTILSDICIMLPDLIQKLPLYGLLVGPMKDGKFWV</sequence>
<reference evidence="1 2" key="2">
    <citation type="submission" date="2018-10" db="EMBL/GenBank/DDBJ databases">
        <authorList>
            <consortium name="Pathogen Informatics"/>
        </authorList>
    </citation>
    <scope>NUCLEOTIDE SEQUENCE [LARGE SCALE GENOMIC DNA]</scope>
</reference>
<name>A0A0N4VRP5_ENTVE</name>
<proteinExistence type="predicted"/>
<gene>
    <name evidence="1" type="ORF">EVEC_LOCUS12841</name>
</gene>
<accession>A0A0N4VRP5</accession>
<dbReference type="WBParaSite" id="EVEC_0001371701-mRNA-1">
    <property type="protein sequence ID" value="EVEC_0001371701-mRNA-1"/>
    <property type="gene ID" value="EVEC_0001371701"/>
</dbReference>
<evidence type="ECO:0000313" key="3">
    <source>
        <dbReference type="WBParaSite" id="EVEC_0001371701-mRNA-1"/>
    </source>
</evidence>